<evidence type="ECO:0000313" key="1">
    <source>
        <dbReference type="EMBL" id="TNN77031.1"/>
    </source>
</evidence>
<evidence type="ECO:0000313" key="2">
    <source>
        <dbReference type="Proteomes" id="UP000314294"/>
    </source>
</evidence>
<dbReference type="AlphaFoldDB" id="A0A4Z2IH34"/>
<comment type="caution">
    <text evidence="1">The sequence shown here is derived from an EMBL/GenBank/DDBJ whole genome shotgun (WGS) entry which is preliminary data.</text>
</comment>
<proteinExistence type="predicted"/>
<reference evidence="1 2" key="1">
    <citation type="submission" date="2019-03" db="EMBL/GenBank/DDBJ databases">
        <title>First draft genome of Liparis tanakae, snailfish: a comprehensive survey of snailfish specific genes.</title>
        <authorList>
            <person name="Kim W."/>
            <person name="Song I."/>
            <person name="Jeong J.-H."/>
            <person name="Kim D."/>
            <person name="Kim S."/>
            <person name="Ryu S."/>
            <person name="Song J.Y."/>
            <person name="Lee S.K."/>
        </authorList>
    </citation>
    <scope>NUCLEOTIDE SEQUENCE [LARGE SCALE GENOMIC DNA]</scope>
    <source>
        <tissue evidence="1">Muscle</tissue>
    </source>
</reference>
<sequence length="61" mass="6873">MVVDRLVRANIENMWSKCGIPRGQVVEGHYIPTHEKRPLHKMAAVADATSPRLPHQSPSCR</sequence>
<keyword evidence="2" id="KW-1185">Reference proteome</keyword>
<protein>
    <submittedName>
        <fullName evidence="1">Uncharacterized protein</fullName>
    </submittedName>
</protein>
<accession>A0A4Z2IH34</accession>
<organism evidence="1 2">
    <name type="scientific">Liparis tanakae</name>
    <name type="common">Tanaka's snailfish</name>
    <dbReference type="NCBI Taxonomy" id="230148"/>
    <lineage>
        <taxon>Eukaryota</taxon>
        <taxon>Metazoa</taxon>
        <taxon>Chordata</taxon>
        <taxon>Craniata</taxon>
        <taxon>Vertebrata</taxon>
        <taxon>Euteleostomi</taxon>
        <taxon>Actinopterygii</taxon>
        <taxon>Neopterygii</taxon>
        <taxon>Teleostei</taxon>
        <taxon>Neoteleostei</taxon>
        <taxon>Acanthomorphata</taxon>
        <taxon>Eupercaria</taxon>
        <taxon>Perciformes</taxon>
        <taxon>Cottioidei</taxon>
        <taxon>Cottales</taxon>
        <taxon>Liparidae</taxon>
        <taxon>Liparis</taxon>
    </lineage>
</organism>
<dbReference type="EMBL" id="SRLO01000087">
    <property type="protein sequence ID" value="TNN77031.1"/>
    <property type="molecule type" value="Genomic_DNA"/>
</dbReference>
<name>A0A4Z2IH34_9TELE</name>
<dbReference type="Proteomes" id="UP000314294">
    <property type="component" value="Unassembled WGS sequence"/>
</dbReference>
<gene>
    <name evidence="1" type="ORF">EYF80_012669</name>
</gene>